<protein>
    <submittedName>
        <fullName evidence="1">Uncharacterized protein</fullName>
    </submittedName>
</protein>
<dbReference type="STRING" id="206665.SAMN04488516_11714"/>
<dbReference type="Proteomes" id="UP000199602">
    <property type="component" value="Unassembled WGS sequence"/>
</dbReference>
<proteinExistence type="predicted"/>
<name>A0A1H0G9Q7_9BACT</name>
<dbReference type="OrthoDB" id="5521335at2"/>
<evidence type="ECO:0000313" key="2">
    <source>
        <dbReference type="Proteomes" id="UP000199602"/>
    </source>
</evidence>
<accession>A0A1H0G9Q7</accession>
<keyword evidence="2" id="KW-1185">Reference proteome</keyword>
<dbReference type="RefSeq" id="WP_092066541.1">
    <property type="nucleotide sequence ID" value="NZ_FNIN01000017.1"/>
</dbReference>
<evidence type="ECO:0000313" key="1">
    <source>
        <dbReference type="EMBL" id="SDO03499.1"/>
    </source>
</evidence>
<dbReference type="EMBL" id="FNIN01000017">
    <property type="protein sequence ID" value="SDO03499.1"/>
    <property type="molecule type" value="Genomic_DNA"/>
</dbReference>
<dbReference type="AlphaFoldDB" id="A0A1H0G9Q7"/>
<reference evidence="1 2" key="1">
    <citation type="submission" date="2016-10" db="EMBL/GenBank/DDBJ databases">
        <authorList>
            <person name="de Groot N.N."/>
        </authorList>
    </citation>
    <scope>NUCLEOTIDE SEQUENCE [LARGE SCALE GENOMIC DNA]</scope>
    <source>
        <strain evidence="1 2">DSM 15269</strain>
    </source>
</reference>
<gene>
    <name evidence="1" type="ORF">SAMN04488516_11714</name>
</gene>
<organism evidence="1 2">
    <name type="scientific">Desulfonauticus submarinus</name>
    <dbReference type="NCBI Taxonomy" id="206665"/>
    <lineage>
        <taxon>Bacteria</taxon>
        <taxon>Pseudomonadati</taxon>
        <taxon>Thermodesulfobacteriota</taxon>
        <taxon>Desulfovibrionia</taxon>
        <taxon>Desulfovibrionales</taxon>
        <taxon>Desulfonauticaceae</taxon>
        <taxon>Desulfonauticus</taxon>
    </lineage>
</organism>
<sequence length="125" mass="14291">MKNKTSEKDILKNKVLVELMHRVGKQNAISMQELHRLVFGQEPQHDVHGTRRLREIITDLRKEGVPIASTTQRGHGGYYIPVGSEKDEYCRNIRNRALKLLMLEAKIKKVPLHSVIREISLSLGG</sequence>